<dbReference type="InterPro" id="IPR011032">
    <property type="entry name" value="GroES-like_sf"/>
</dbReference>
<name>A0A0R0GK14_SOYBN</name>
<dbReference type="PANTHER" id="PTHR45825">
    <property type="entry name" value="GRANULE-BOUND STARCH SYNTHASE 1, CHLOROPLASTIC/AMYLOPLASTIC"/>
    <property type="match status" value="1"/>
</dbReference>
<reference evidence="4" key="2">
    <citation type="submission" date="2018-02" db="UniProtKB">
        <authorList>
            <consortium name="EnsemblPlants"/>
        </authorList>
    </citation>
    <scope>IDENTIFICATION</scope>
    <source>
        <strain evidence="4">Williams 82</strain>
    </source>
</reference>
<dbReference type="EnsemblPlants" id="KRH16258">
    <property type="protein sequence ID" value="KRH16258"/>
    <property type="gene ID" value="GLYMA_14G143800"/>
</dbReference>
<reference evidence="3 4" key="1">
    <citation type="journal article" date="2010" name="Nature">
        <title>Genome sequence of the palaeopolyploid soybean.</title>
        <authorList>
            <person name="Schmutz J."/>
            <person name="Cannon S.B."/>
            <person name="Schlueter J."/>
            <person name="Ma J."/>
            <person name="Mitros T."/>
            <person name="Nelson W."/>
            <person name="Hyten D.L."/>
            <person name="Song Q."/>
            <person name="Thelen J.J."/>
            <person name="Cheng J."/>
            <person name="Xu D."/>
            <person name="Hellsten U."/>
            <person name="May G.D."/>
            <person name="Yu Y."/>
            <person name="Sakurai T."/>
            <person name="Umezawa T."/>
            <person name="Bhattacharyya M.K."/>
            <person name="Sandhu D."/>
            <person name="Valliyodan B."/>
            <person name="Lindquist E."/>
            <person name="Peto M."/>
            <person name="Grant D."/>
            <person name="Shu S."/>
            <person name="Goodstein D."/>
            <person name="Barry K."/>
            <person name="Futrell-Griggs M."/>
            <person name="Abernathy B."/>
            <person name="Du J."/>
            <person name="Tian Z."/>
            <person name="Zhu L."/>
            <person name="Gill N."/>
            <person name="Joshi T."/>
            <person name="Libault M."/>
            <person name="Sethuraman A."/>
            <person name="Zhang X.-C."/>
            <person name="Shinozaki K."/>
            <person name="Nguyen H.T."/>
            <person name="Wing R.A."/>
            <person name="Cregan P."/>
            <person name="Specht J."/>
            <person name="Grimwood J."/>
            <person name="Rokhsar D."/>
            <person name="Stacey G."/>
            <person name="Shoemaker R.C."/>
            <person name="Jackson S.A."/>
        </authorList>
    </citation>
    <scope>NUCLEOTIDE SEQUENCE [LARGE SCALE GENOMIC DNA]</scope>
    <source>
        <strain evidence="4">cv. Williams 82</strain>
        <tissue evidence="3">Callus</tissue>
    </source>
</reference>
<dbReference type="GO" id="GO:0009501">
    <property type="term" value="C:amyloplast"/>
    <property type="evidence" value="ECO:0007669"/>
    <property type="project" value="UniProtKB-SubCell"/>
</dbReference>
<dbReference type="Gene3D" id="3.90.180.10">
    <property type="entry name" value="Medium-chain alcohol dehydrogenases, catalytic domain"/>
    <property type="match status" value="1"/>
</dbReference>
<dbReference type="PANTHER" id="PTHR45825:SF11">
    <property type="entry name" value="ALPHA AMYLASE DOMAIN-CONTAINING PROTEIN"/>
    <property type="match status" value="1"/>
</dbReference>
<comment type="subcellular location">
    <subcellularLocation>
        <location evidence="1">Plastid</location>
        <location evidence="1">Amyloplast</location>
    </subcellularLocation>
</comment>
<proteinExistence type="predicted"/>
<dbReference type="STRING" id="3847.A0A0R0GK14"/>
<dbReference type="SUPFAM" id="SSF53756">
    <property type="entry name" value="UDP-Glycosyltransferase/glycogen phosphorylase"/>
    <property type="match status" value="1"/>
</dbReference>
<dbReference type="Gene3D" id="3.40.50.2000">
    <property type="entry name" value="Glycogen Phosphorylase B"/>
    <property type="match status" value="1"/>
</dbReference>
<protein>
    <submittedName>
        <fullName evidence="3 4">Uncharacterized protein</fullName>
    </submittedName>
</protein>
<dbReference type="Proteomes" id="UP000008827">
    <property type="component" value="Chromosome 14"/>
</dbReference>
<reference evidence="3" key="3">
    <citation type="submission" date="2018-07" db="EMBL/GenBank/DDBJ databases">
        <title>WGS assembly of Glycine max.</title>
        <authorList>
            <person name="Schmutz J."/>
            <person name="Cannon S."/>
            <person name="Schlueter J."/>
            <person name="Ma J."/>
            <person name="Mitros T."/>
            <person name="Nelson W."/>
            <person name="Hyten D."/>
            <person name="Song Q."/>
            <person name="Thelen J."/>
            <person name="Cheng J."/>
            <person name="Xu D."/>
            <person name="Hellsten U."/>
            <person name="May G."/>
            <person name="Yu Y."/>
            <person name="Sakurai T."/>
            <person name="Umezawa T."/>
            <person name="Bhattacharyya M."/>
            <person name="Sandhu D."/>
            <person name="Valliyodan B."/>
            <person name="Lindquist E."/>
            <person name="Peto M."/>
            <person name="Grant D."/>
            <person name="Shu S."/>
            <person name="Goodstein D."/>
            <person name="Barry K."/>
            <person name="Futrell-Griggs M."/>
            <person name="Abernathy B."/>
            <person name="Du J."/>
            <person name="Tian Z."/>
            <person name="Zhu L."/>
            <person name="Gill N."/>
            <person name="Joshi T."/>
            <person name="Libault M."/>
            <person name="Sethuraman A."/>
            <person name="Zhang X."/>
            <person name="Shinozaki K."/>
            <person name="Nguyen H."/>
            <person name="Wing R."/>
            <person name="Cregan P."/>
            <person name="Specht J."/>
            <person name="Grimwood J."/>
            <person name="Rokhsar D."/>
            <person name="Stacey G."/>
            <person name="Shoemaker R."/>
            <person name="Jackson S."/>
        </authorList>
    </citation>
    <scope>NUCLEOTIDE SEQUENCE</scope>
    <source>
        <tissue evidence="3">Callus</tissue>
    </source>
</reference>
<dbReference type="RefSeq" id="XP_040864923.1">
    <property type="nucleotide sequence ID" value="XM_041008989.1"/>
</dbReference>
<keyword evidence="2" id="KW-0035">Amyloplast</keyword>
<dbReference type="SUPFAM" id="SSF50129">
    <property type="entry name" value="GroES-like"/>
    <property type="match status" value="1"/>
</dbReference>
<dbReference type="AlphaFoldDB" id="A0A0R0GK14"/>
<evidence type="ECO:0000313" key="4">
    <source>
        <dbReference type="EnsemblPlants" id="KRH16258"/>
    </source>
</evidence>
<sequence>MELMSLNGTRHLINILLPTILLSGKAECKISLQKELGLLVRPDCPMIGFIGRLDYQKGIDLIRLAMPELMEADVQFDTVHNFNPYIEESKAESTEWTFSPVTKDSMLAIMYCGICHTDLHYAKIEWGITMYPVVTG</sequence>
<dbReference type="OrthoDB" id="1736858at2759"/>
<evidence type="ECO:0000313" key="3">
    <source>
        <dbReference type="EMBL" id="KRH16258.1"/>
    </source>
</evidence>
<dbReference type="Gramene" id="KRH16258">
    <property type="protein sequence ID" value="KRH16258"/>
    <property type="gene ID" value="GLYMA_14G143800"/>
</dbReference>
<keyword evidence="2" id="KW-0934">Plastid</keyword>
<gene>
    <name evidence="4" type="primary">LOC121173421</name>
    <name evidence="3" type="ORF">GLYMA_14G143800</name>
</gene>
<evidence type="ECO:0000256" key="2">
    <source>
        <dbReference type="ARBA" id="ARBA00023234"/>
    </source>
</evidence>
<evidence type="ECO:0000313" key="5">
    <source>
        <dbReference type="Proteomes" id="UP000008827"/>
    </source>
</evidence>
<keyword evidence="5" id="KW-1185">Reference proteome</keyword>
<accession>A0A0R0GK14</accession>
<dbReference type="EMBL" id="CM000847">
    <property type="protein sequence ID" value="KRH16258.1"/>
    <property type="molecule type" value="Genomic_DNA"/>
</dbReference>
<dbReference type="GeneID" id="121173421"/>
<dbReference type="SMR" id="A0A0R0GK14"/>
<evidence type="ECO:0000256" key="1">
    <source>
        <dbReference type="ARBA" id="ARBA00004602"/>
    </source>
</evidence>
<organism evidence="3">
    <name type="scientific">Glycine max</name>
    <name type="common">Soybean</name>
    <name type="synonym">Glycine hispida</name>
    <dbReference type="NCBI Taxonomy" id="3847"/>
    <lineage>
        <taxon>Eukaryota</taxon>
        <taxon>Viridiplantae</taxon>
        <taxon>Streptophyta</taxon>
        <taxon>Embryophyta</taxon>
        <taxon>Tracheophyta</taxon>
        <taxon>Spermatophyta</taxon>
        <taxon>Magnoliopsida</taxon>
        <taxon>eudicotyledons</taxon>
        <taxon>Gunneridae</taxon>
        <taxon>Pentapetalae</taxon>
        <taxon>rosids</taxon>
        <taxon>fabids</taxon>
        <taxon>Fabales</taxon>
        <taxon>Fabaceae</taxon>
        <taxon>Papilionoideae</taxon>
        <taxon>50 kb inversion clade</taxon>
        <taxon>NPAAA clade</taxon>
        <taxon>indigoferoid/millettioid clade</taxon>
        <taxon>Phaseoleae</taxon>
        <taxon>Glycine</taxon>
        <taxon>Glycine subgen. Soja</taxon>
    </lineage>
</organism>